<protein>
    <submittedName>
        <fullName evidence="1">Uncharacterized protein</fullName>
    </submittedName>
</protein>
<keyword evidence="2" id="KW-1185">Reference proteome</keyword>
<dbReference type="Proteomes" id="UP000054721">
    <property type="component" value="Unassembled WGS sequence"/>
</dbReference>
<accession>A0A0V1KIM6</accession>
<dbReference type="EMBL" id="JYDW01001828">
    <property type="protein sequence ID" value="KRZ46910.1"/>
    <property type="molecule type" value="Genomic_DNA"/>
</dbReference>
<sequence length="54" mass="6470">MFLIFNDFQFSSHIPCPTFDISKFSTFFSFPRHITRPKGFRHFSSRQVDVSHFP</sequence>
<name>A0A0V1KIM6_9BILA</name>
<proteinExistence type="predicted"/>
<organism evidence="1 2">
    <name type="scientific">Trichinella nativa</name>
    <dbReference type="NCBI Taxonomy" id="6335"/>
    <lineage>
        <taxon>Eukaryota</taxon>
        <taxon>Metazoa</taxon>
        <taxon>Ecdysozoa</taxon>
        <taxon>Nematoda</taxon>
        <taxon>Enoplea</taxon>
        <taxon>Dorylaimia</taxon>
        <taxon>Trichinellida</taxon>
        <taxon>Trichinellidae</taxon>
        <taxon>Trichinella</taxon>
    </lineage>
</organism>
<evidence type="ECO:0000313" key="1">
    <source>
        <dbReference type="EMBL" id="KRZ46910.1"/>
    </source>
</evidence>
<gene>
    <name evidence="1" type="ORF">T02_11697</name>
</gene>
<evidence type="ECO:0000313" key="2">
    <source>
        <dbReference type="Proteomes" id="UP000054721"/>
    </source>
</evidence>
<comment type="caution">
    <text evidence="1">The sequence shown here is derived from an EMBL/GenBank/DDBJ whole genome shotgun (WGS) entry which is preliminary data.</text>
</comment>
<reference evidence="1 2" key="1">
    <citation type="submission" date="2015-05" db="EMBL/GenBank/DDBJ databases">
        <title>Evolution of Trichinella species and genotypes.</title>
        <authorList>
            <person name="Korhonen P.K."/>
            <person name="Edoardo P."/>
            <person name="Giuseppe L.R."/>
            <person name="Gasser R.B."/>
        </authorList>
    </citation>
    <scope>NUCLEOTIDE SEQUENCE [LARGE SCALE GENOMIC DNA]</scope>
    <source>
        <strain evidence="1">ISS10</strain>
    </source>
</reference>
<dbReference type="AlphaFoldDB" id="A0A0V1KIM6"/>